<comment type="similarity">
    <text evidence="1">Belongs to the Dps family.</text>
</comment>
<keyword evidence="4" id="KW-1185">Reference proteome</keyword>
<evidence type="ECO:0000313" key="4">
    <source>
        <dbReference type="Proteomes" id="UP001597111"/>
    </source>
</evidence>
<dbReference type="SUPFAM" id="SSF47240">
    <property type="entry name" value="Ferritin-like"/>
    <property type="match status" value="1"/>
</dbReference>
<dbReference type="InterPro" id="IPR002177">
    <property type="entry name" value="DPS_DNA-bd"/>
</dbReference>
<dbReference type="InterPro" id="IPR009078">
    <property type="entry name" value="Ferritin-like_SF"/>
</dbReference>
<reference evidence="3 4" key="1">
    <citation type="journal article" date="2019" name="Int. J. Syst. Evol. Microbiol.">
        <title>The Global Catalogue of Microorganisms (GCM) 10K type strain sequencing project: providing services to taxonomists for standard genome sequencing and annotation.</title>
        <authorList>
            <consortium name="The Broad Institute Genomics Platform"/>
            <consortium name="The Broad Institute Genome Sequencing Center for Infectious Disease"/>
            <person name="Wu L."/>
            <person name="Ma J."/>
        </authorList>
    </citation>
    <scope>NUCLEOTIDE SEQUENCE [LARGE SCALE GENOMIC DNA]</scope>
    <source>
        <strain evidence="3 4">CGMCC 1.12285</strain>
    </source>
</reference>
<sequence>MSAPHLRHPAEEERRREWGTVGDNELRLDPEAAAAVIEDVNRCLSGLYILFNQLRKHYWTIEGAESHQVEERLEEQADRLSDLTDELAIRVHALGGVPVNGPMGIREHAPMRIEGGDAYALRDALASDLDGYAALAVTFREAIETARSVSDERTAEALEEGLLTIERDAHTIERYLGDDSL</sequence>
<proteinExistence type="inferred from homology"/>
<feature type="domain" description="Ferritin/DPS" evidence="2">
    <location>
        <begin position="40"/>
        <end position="178"/>
    </location>
</feature>
<comment type="caution">
    <text evidence="3">The sequence shown here is derived from an EMBL/GenBank/DDBJ whole genome shotgun (WGS) entry which is preliminary data.</text>
</comment>
<accession>A0ABD6B890</accession>
<dbReference type="InterPro" id="IPR008331">
    <property type="entry name" value="Ferritin_DPS_dom"/>
</dbReference>
<evidence type="ECO:0000256" key="1">
    <source>
        <dbReference type="ARBA" id="ARBA00009497"/>
    </source>
</evidence>
<protein>
    <submittedName>
        <fullName evidence="3">Ferritin-like domain-containing protein</fullName>
    </submittedName>
</protein>
<dbReference type="PANTHER" id="PTHR42932">
    <property type="entry name" value="GENERAL STRESS PROTEIN 20U"/>
    <property type="match status" value="1"/>
</dbReference>
<gene>
    <name evidence="3" type="ORF">ACFR9S_09945</name>
</gene>
<dbReference type="Gene3D" id="1.20.1260.10">
    <property type="match status" value="1"/>
</dbReference>
<dbReference type="InterPro" id="IPR012347">
    <property type="entry name" value="Ferritin-like"/>
</dbReference>
<dbReference type="Proteomes" id="UP001597111">
    <property type="component" value="Unassembled WGS sequence"/>
</dbReference>
<dbReference type="Pfam" id="PF00210">
    <property type="entry name" value="Ferritin"/>
    <property type="match status" value="1"/>
</dbReference>
<dbReference type="AlphaFoldDB" id="A0ABD6B890"/>
<name>A0ABD6B890_9EURY</name>
<evidence type="ECO:0000313" key="3">
    <source>
        <dbReference type="EMBL" id="MFD1526614.1"/>
    </source>
</evidence>
<dbReference type="EMBL" id="JBHUDH010000111">
    <property type="protein sequence ID" value="MFD1526614.1"/>
    <property type="molecule type" value="Genomic_DNA"/>
</dbReference>
<evidence type="ECO:0000259" key="2">
    <source>
        <dbReference type="Pfam" id="PF00210"/>
    </source>
</evidence>
<organism evidence="3 4">
    <name type="scientific">Halolamina salina</name>
    <dbReference type="NCBI Taxonomy" id="1220023"/>
    <lineage>
        <taxon>Archaea</taxon>
        <taxon>Methanobacteriati</taxon>
        <taxon>Methanobacteriota</taxon>
        <taxon>Stenosarchaea group</taxon>
        <taxon>Halobacteria</taxon>
        <taxon>Halobacteriales</taxon>
        <taxon>Haloferacaceae</taxon>
    </lineage>
</organism>
<dbReference type="PANTHER" id="PTHR42932:SF1">
    <property type="entry name" value="GENERAL STRESS PROTEIN 20U"/>
    <property type="match status" value="1"/>
</dbReference>
<dbReference type="RefSeq" id="WP_379818532.1">
    <property type="nucleotide sequence ID" value="NZ_JBHUDH010000111.1"/>
</dbReference>